<gene>
    <name evidence="1" type="ORF">LCGC14_2721350</name>
</gene>
<dbReference type="SUPFAM" id="SSF55846">
    <property type="entry name" value="N-acetylmuramoyl-L-alanine amidase-like"/>
    <property type="match status" value="1"/>
</dbReference>
<evidence type="ECO:0000313" key="1">
    <source>
        <dbReference type="EMBL" id="KKK90603.1"/>
    </source>
</evidence>
<protein>
    <submittedName>
        <fullName evidence="1">Uncharacterized protein</fullName>
    </submittedName>
</protein>
<dbReference type="AlphaFoldDB" id="A0A0F8ZA39"/>
<dbReference type="Gene3D" id="3.40.80.10">
    <property type="entry name" value="Peptidoglycan recognition protein-like"/>
    <property type="match status" value="1"/>
</dbReference>
<sequence length="224" mass="24870">VKAHMRYLQTVRMNHPTEPIRDVPYNLVLFLMENGDVIACEGRGPNRSGAHTIGHNRDGYGTAFAANMEALPNPRVGLYVPKINFVFGWVKANQLPRLGPFDPHQKYSSTLCPGQAVIPQIKNFRYDTSSKEEDMALILVRKDGDDAVYVTDWIWKRHVTKAERDALRSLGIPFLDPMPKFMDELLDNVQETTLGGDGSEGSLVGTIGGTLTGKVTGTITKKEE</sequence>
<organism evidence="1">
    <name type="scientific">marine sediment metagenome</name>
    <dbReference type="NCBI Taxonomy" id="412755"/>
    <lineage>
        <taxon>unclassified sequences</taxon>
        <taxon>metagenomes</taxon>
        <taxon>ecological metagenomes</taxon>
    </lineage>
</organism>
<proteinExistence type="predicted"/>
<dbReference type="EMBL" id="LAZR01049025">
    <property type="protein sequence ID" value="KKK90603.1"/>
    <property type="molecule type" value="Genomic_DNA"/>
</dbReference>
<accession>A0A0F8ZA39</accession>
<name>A0A0F8ZA39_9ZZZZ</name>
<comment type="caution">
    <text evidence="1">The sequence shown here is derived from an EMBL/GenBank/DDBJ whole genome shotgun (WGS) entry which is preliminary data.</text>
</comment>
<dbReference type="GO" id="GO:0008745">
    <property type="term" value="F:N-acetylmuramoyl-L-alanine amidase activity"/>
    <property type="evidence" value="ECO:0007669"/>
    <property type="project" value="InterPro"/>
</dbReference>
<dbReference type="InterPro" id="IPR036505">
    <property type="entry name" value="Amidase/PGRP_sf"/>
</dbReference>
<dbReference type="GO" id="GO:0009253">
    <property type="term" value="P:peptidoglycan catabolic process"/>
    <property type="evidence" value="ECO:0007669"/>
    <property type="project" value="InterPro"/>
</dbReference>
<reference evidence="1" key="1">
    <citation type="journal article" date="2015" name="Nature">
        <title>Complex archaea that bridge the gap between prokaryotes and eukaryotes.</title>
        <authorList>
            <person name="Spang A."/>
            <person name="Saw J.H."/>
            <person name="Jorgensen S.L."/>
            <person name="Zaremba-Niedzwiedzka K."/>
            <person name="Martijn J."/>
            <person name="Lind A.E."/>
            <person name="van Eijk R."/>
            <person name="Schleper C."/>
            <person name="Guy L."/>
            <person name="Ettema T.J."/>
        </authorList>
    </citation>
    <scope>NUCLEOTIDE SEQUENCE</scope>
</reference>
<feature type="non-terminal residue" evidence="1">
    <location>
        <position position="1"/>
    </location>
</feature>